<dbReference type="InterPro" id="IPR011529">
    <property type="entry name" value="Glu_5kinase"/>
</dbReference>
<gene>
    <name evidence="8 10" type="primary">proB</name>
    <name evidence="10" type="ORF">IAA31_04560</name>
</gene>
<feature type="binding site" evidence="8">
    <location>
        <position position="10"/>
    </location>
    <ligand>
        <name>ATP</name>
        <dbReference type="ChEBI" id="CHEBI:30616"/>
    </ligand>
</feature>
<evidence type="ECO:0000256" key="5">
    <source>
        <dbReference type="ARBA" id="ARBA00022741"/>
    </source>
</evidence>
<comment type="subcellular location">
    <subcellularLocation>
        <location evidence="8">Cytoplasm</location>
    </subcellularLocation>
</comment>
<dbReference type="GO" id="GO:0004349">
    <property type="term" value="F:glutamate 5-kinase activity"/>
    <property type="evidence" value="ECO:0007669"/>
    <property type="project" value="UniProtKB-UniRule"/>
</dbReference>
<dbReference type="PRINTS" id="PR00474">
    <property type="entry name" value="GLU5KINASE"/>
</dbReference>
<keyword evidence="2 8" id="KW-0028">Amino-acid biosynthesis</keyword>
<dbReference type="CDD" id="cd21157">
    <property type="entry name" value="PUA_G5K"/>
    <property type="match status" value="1"/>
</dbReference>
<keyword evidence="1 8" id="KW-0963">Cytoplasm</keyword>
<dbReference type="EC" id="2.7.2.11" evidence="8"/>
<dbReference type="NCBIfam" id="TIGR01027">
    <property type="entry name" value="proB"/>
    <property type="match status" value="1"/>
</dbReference>
<sequence length="367" mass="38985">MSAPLRIVIKLGTSTLTTGSPHLNRAQMLEIVRAAAKLQQQGHQILVVSSGAMAAGRELLHDPKLPAQLSSKQMLASVGQGRLIEVWESLFAIYGLHIGQILLTRADLESRERYLNAKDTLGAMLEHGIVPVINENDALSTQEIRVGDNDTLAALVGTLADADMIILLTDQKGLYTADPRSNPQAKLIRKVHAIDDNLMALAGGAGSAQGTGGMYTKLQAARLALEAGIELLIASGHDPATIVDLVHGQGDCTRFIPAHKGAQARKLWLNALKPQGTLKIDAGAVAALQQQGSSLLPSGVVAVHGEFSRGSAVLIVDPNDKPLAQGLARYNAEDLRRIAGHRSDDIVTLLGYSRGAVVVHRDNLVML</sequence>
<dbReference type="EMBL" id="JAHLFG010000047">
    <property type="protein sequence ID" value="MBU3826744.1"/>
    <property type="molecule type" value="Genomic_DNA"/>
</dbReference>
<feature type="binding site" evidence="8">
    <location>
        <position position="137"/>
    </location>
    <ligand>
        <name>substrate</name>
    </ligand>
</feature>
<dbReference type="SUPFAM" id="SSF53633">
    <property type="entry name" value="Carbamate kinase-like"/>
    <property type="match status" value="1"/>
</dbReference>
<dbReference type="InterPro" id="IPR005715">
    <property type="entry name" value="Glu_5kinase/COase_Synthase"/>
</dbReference>
<comment type="catalytic activity">
    <reaction evidence="8">
        <text>L-glutamate + ATP = L-glutamyl 5-phosphate + ADP</text>
        <dbReference type="Rhea" id="RHEA:14877"/>
        <dbReference type="ChEBI" id="CHEBI:29985"/>
        <dbReference type="ChEBI" id="CHEBI:30616"/>
        <dbReference type="ChEBI" id="CHEBI:58274"/>
        <dbReference type="ChEBI" id="CHEBI:456216"/>
        <dbReference type="EC" id="2.7.2.11"/>
    </reaction>
</comment>
<dbReference type="PANTHER" id="PTHR43654:SF1">
    <property type="entry name" value="ISOPENTENYL PHOSPHATE KINASE"/>
    <property type="match status" value="1"/>
</dbReference>
<accession>A0A9E2NTV6</accession>
<organism evidence="10 11">
    <name type="scientific">Candidatus Anaerobiospirillum merdipullorum</name>
    <dbReference type="NCBI Taxonomy" id="2838450"/>
    <lineage>
        <taxon>Bacteria</taxon>
        <taxon>Pseudomonadati</taxon>
        <taxon>Pseudomonadota</taxon>
        <taxon>Gammaproteobacteria</taxon>
        <taxon>Aeromonadales</taxon>
        <taxon>Succinivibrionaceae</taxon>
        <taxon>Anaerobiospirillum</taxon>
    </lineage>
</organism>
<dbReference type="PANTHER" id="PTHR43654">
    <property type="entry name" value="GLUTAMATE 5-KINASE"/>
    <property type="match status" value="1"/>
</dbReference>
<dbReference type="InterPro" id="IPR036974">
    <property type="entry name" value="PUA_sf"/>
</dbReference>
<dbReference type="Gene3D" id="2.30.130.10">
    <property type="entry name" value="PUA domain"/>
    <property type="match status" value="1"/>
</dbReference>
<dbReference type="AlphaFoldDB" id="A0A9E2NTV6"/>
<dbReference type="Pfam" id="PF01472">
    <property type="entry name" value="PUA"/>
    <property type="match status" value="1"/>
</dbReference>
<dbReference type="PIRSF" id="PIRSF000729">
    <property type="entry name" value="GK"/>
    <property type="match status" value="1"/>
</dbReference>
<dbReference type="SMART" id="SM00359">
    <property type="entry name" value="PUA"/>
    <property type="match status" value="1"/>
</dbReference>
<evidence type="ECO:0000256" key="8">
    <source>
        <dbReference type="HAMAP-Rule" id="MF_00456"/>
    </source>
</evidence>
<dbReference type="HAMAP" id="MF_00456">
    <property type="entry name" value="ProB"/>
    <property type="match status" value="1"/>
</dbReference>
<keyword evidence="4 8" id="KW-0808">Transferase</keyword>
<proteinExistence type="inferred from homology"/>
<dbReference type="GO" id="GO:0005524">
    <property type="term" value="F:ATP binding"/>
    <property type="evidence" value="ECO:0007669"/>
    <property type="project" value="UniProtKB-KW"/>
</dbReference>
<feature type="binding site" evidence="8">
    <location>
        <position position="50"/>
    </location>
    <ligand>
        <name>substrate</name>
    </ligand>
</feature>
<name>A0A9E2NTV6_9GAMM</name>
<evidence type="ECO:0000313" key="11">
    <source>
        <dbReference type="Proteomes" id="UP000824150"/>
    </source>
</evidence>
<dbReference type="InterPro" id="IPR015947">
    <property type="entry name" value="PUA-like_sf"/>
</dbReference>
<evidence type="ECO:0000256" key="6">
    <source>
        <dbReference type="ARBA" id="ARBA00022777"/>
    </source>
</evidence>
<evidence type="ECO:0000259" key="9">
    <source>
        <dbReference type="SMART" id="SM00359"/>
    </source>
</evidence>
<feature type="binding site" evidence="8">
    <location>
        <begin position="211"/>
        <end position="217"/>
    </location>
    <ligand>
        <name>ATP</name>
        <dbReference type="ChEBI" id="CHEBI:30616"/>
    </ligand>
</feature>
<dbReference type="InterPro" id="IPR036393">
    <property type="entry name" value="AceGlu_kinase-like_sf"/>
</dbReference>
<dbReference type="SUPFAM" id="SSF88697">
    <property type="entry name" value="PUA domain-like"/>
    <property type="match status" value="1"/>
</dbReference>
<evidence type="ECO:0000313" key="10">
    <source>
        <dbReference type="EMBL" id="MBU3826744.1"/>
    </source>
</evidence>
<feature type="binding site" evidence="8">
    <location>
        <begin position="169"/>
        <end position="170"/>
    </location>
    <ligand>
        <name>ATP</name>
        <dbReference type="ChEBI" id="CHEBI:30616"/>
    </ligand>
</feature>
<evidence type="ECO:0000256" key="1">
    <source>
        <dbReference type="ARBA" id="ARBA00022490"/>
    </source>
</evidence>
<feature type="binding site" evidence="8">
    <location>
        <position position="149"/>
    </location>
    <ligand>
        <name>substrate</name>
    </ligand>
</feature>
<dbReference type="InterPro" id="IPR019797">
    <property type="entry name" value="Glutamate_5-kinase_CS"/>
</dbReference>
<dbReference type="InterPro" id="IPR001048">
    <property type="entry name" value="Asp/Glu/Uridylate_kinase"/>
</dbReference>
<dbReference type="PROSITE" id="PS00902">
    <property type="entry name" value="GLUTAMATE_5_KINASE"/>
    <property type="match status" value="1"/>
</dbReference>
<dbReference type="InterPro" id="IPR001057">
    <property type="entry name" value="Glu/AcGlu_kinase"/>
</dbReference>
<comment type="similarity">
    <text evidence="8">Belongs to the glutamate 5-kinase family.</text>
</comment>
<comment type="caution">
    <text evidence="10">The sequence shown here is derived from an EMBL/GenBank/DDBJ whole genome shotgun (WGS) entry which is preliminary data.</text>
</comment>
<dbReference type="Pfam" id="PF00696">
    <property type="entry name" value="AA_kinase"/>
    <property type="match status" value="1"/>
</dbReference>
<dbReference type="Gene3D" id="3.40.1160.10">
    <property type="entry name" value="Acetylglutamate kinase-like"/>
    <property type="match status" value="1"/>
</dbReference>
<keyword evidence="3 8" id="KW-0641">Proline biosynthesis</keyword>
<dbReference type="InterPro" id="IPR002478">
    <property type="entry name" value="PUA"/>
</dbReference>
<dbReference type="InterPro" id="IPR041739">
    <property type="entry name" value="G5K_ProB"/>
</dbReference>
<keyword evidence="6 8" id="KW-0418">Kinase</keyword>
<dbReference type="Proteomes" id="UP000824150">
    <property type="component" value="Unassembled WGS sequence"/>
</dbReference>
<feature type="domain" description="PUA" evidence="9">
    <location>
        <begin position="276"/>
        <end position="359"/>
    </location>
</feature>
<dbReference type="GO" id="GO:0003723">
    <property type="term" value="F:RNA binding"/>
    <property type="evidence" value="ECO:0007669"/>
    <property type="project" value="InterPro"/>
</dbReference>
<comment type="pathway">
    <text evidence="8">Amino-acid biosynthesis; L-proline biosynthesis; L-glutamate 5-semialdehyde from L-glutamate: step 1/2.</text>
</comment>
<reference evidence="10" key="2">
    <citation type="submission" date="2021-04" db="EMBL/GenBank/DDBJ databases">
        <authorList>
            <person name="Gilroy R."/>
        </authorList>
    </citation>
    <scope>NUCLEOTIDE SEQUENCE</scope>
    <source>
        <strain evidence="10">687</strain>
    </source>
</reference>
<evidence type="ECO:0000256" key="3">
    <source>
        <dbReference type="ARBA" id="ARBA00022650"/>
    </source>
</evidence>
<reference evidence="10" key="1">
    <citation type="journal article" date="2021" name="PeerJ">
        <title>Extensive microbial diversity within the chicken gut microbiome revealed by metagenomics and culture.</title>
        <authorList>
            <person name="Gilroy R."/>
            <person name="Ravi A."/>
            <person name="Getino M."/>
            <person name="Pursley I."/>
            <person name="Horton D.L."/>
            <person name="Alikhan N.F."/>
            <person name="Baker D."/>
            <person name="Gharbi K."/>
            <person name="Hall N."/>
            <person name="Watson M."/>
            <person name="Adriaenssens E.M."/>
            <person name="Foster-Nyarko E."/>
            <person name="Jarju S."/>
            <person name="Secka A."/>
            <person name="Antonio M."/>
            <person name="Oren A."/>
            <person name="Chaudhuri R.R."/>
            <person name="La Ragione R."/>
            <person name="Hildebrand F."/>
            <person name="Pallen M.J."/>
        </authorList>
    </citation>
    <scope>NUCLEOTIDE SEQUENCE</scope>
    <source>
        <strain evidence="10">687</strain>
    </source>
</reference>
<dbReference type="CDD" id="cd04242">
    <property type="entry name" value="AAK_G5K_ProB"/>
    <property type="match status" value="1"/>
</dbReference>
<evidence type="ECO:0000256" key="7">
    <source>
        <dbReference type="ARBA" id="ARBA00022840"/>
    </source>
</evidence>
<evidence type="ECO:0000256" key="4">
    <source>
        <dbReference type="ARBA" id="ARBA00022679"/>
    </source>
</evidence>
<dbReference type="FunFam" id="2.30.130.10:FF:000007">
    <property type="entry name" value="Glutamate 5-kinase"/>
    <property type="match status" value="1"/>
</dbReference>
<keyword evidence="7 8" id="KW-0067">ATP-binding</keyword>
<evidence type="ECO:0000256" key="2">
    <source>
        <dbReference type="ARBA" id="ARBA00022605"/>
    </source>
</evidence>
<dbReference type="PROSITE" id="PS50890">
    <property type="entry name" value="PUA"/>
    <property type="match status" value="1"/>
</dbReference>
<dbReference type="GO" id="GO:0055129">
    <property type="term" value="P:L-proline biosynthetic process"/>
    <property type="evidence" value="ECO:0007669"/>
    <property type="project" value="UniProtKB-UniRule"/>
</dbReference>
<dbReference type="FunFam" id="3.40.1160.10:FF:000006">
    <property type="entry name" value="Glutamate 5-kinase"/>
    <property type="match status" value="1"/>
</dbReference>
<comment type="function">
    <text evidence="8">Catalyzes the transfer of a phosphate group to glutamate to form L-glutamate 5-phosphate.</text>
</comment>
<keyword evidence="5 8" id="KW-0547">Nucleotide-binding</keyword>
<protein>
    <recommendedName>
        <fullName evidence="8">Glutamate 5-kinase</fullName>
        <ecNumber evidence="8">2.7.2.11</ecNumber>
    </recommendedName>
    <alternativeName>
        <fullName evidence="8">Gamma-glutamyl kinase</fullName>
        <shortName evidence="8">GK</shortName>
    </alternativeName>
</protein>
<dbReference type="GO" id="GO:0005829">
    <property type="term" value="C:cytosol"/>
    <property type="evidence" value="ECO:0007669"/>
    <property type="project" value="TreeGrafter"/>
</dbReference>